<organism evidence="9">
    <name type="scientific">uncultured Nocardioides sp</name>
    <dbReference type="NCBI Taxonomy" id="198441"/>
    <lineage>
        <taxon>Bacteria</taxon>
        <taxon>Bacillati</taxon>
        <taxon>Actinomycetota</taxon>
        <taxon>Actinomycetes</taxon>
        <taxon>Propionibacteriales</taxon>
        <taxon>Nocardioidaceae</taxon>
        <taxon>Nocardioides</taxon>
        <taxon>environmental samples</taxon>
    </lineage>
</organism>
<evidence type="ECO:0000256" key="2">
    <source>
        <dbReference type="ARBA" id="ARBA00022645"/>
    </source>
</evidence>
<feature type="domain" description="LD-carboxypeptidase N-terminal" evidence="7">
    <location>
        <begin position="14"/>
        <end position="133"/>
    </location>
</feature>
<sequence length="338" mass="36376">MIRFPAPLKPGDRIGVTSPSSGVPDSLRPRLDHAVGWLRERGYDVEVGECMGQPTHVSAPVEQRAAELDRMLLDPAIRAVVPPWGGETAIDLVDRLDWDALEQAEPTWVLGFSDIDTWMLPLTLRLGWATMHGTNLMDTPYVATDGLVHWTEIAATTGPVTQRATGVFGTNGYGDWESDPTDQTYRLDQQGTWEVHGGGGLDVTGRLVGGCIETISNLTGTPYGDVPGFGREHAGDGLLVYVEAAEDGAFEICRKLHGMRLAGWFDDADAILVGRTSAPPSGDFSQRDAVVDALGMLDLPIVFDVECGHVPPYLPLVNGALAHVTVSGPTREITQEIG</sequence>
<evidence type="ECO:0000256" key="5">
    <source>
        <dbReference type="ARBA" id="ARBA00022825"/>
    </source>
</evidence>
<dbReference type="PANTHER" id="PTHR30237">
    <property type="entry name" value="MURAMOYLTETRAPEPTIDE CARBOXYPEPTIDASE"/>
    <property type="match status" value="1"/>
</dbReference>
<name>A0A6J4N2N8_9ACTN</name>
<dbReference type="GO" id="GO:0006508">
    <property type="term" value="P:proteolysis"/>
    <property type="evidence" value="ECO:0007669"/>
    <property type="project" value="UniProtKB-KW"/>
</dbReference>
<dbReference type="SUPFAM" id="SSF52317">
    <property type="entry name" value="Class I glutamine amidotransferase-like"/>
    <property type="match status" value="1"/>
</dbReference>
<dbReference type="InterPro" id="IPR029062">
    <property type="entry name" value="Class_I_gatase-like"/>
</dbReference>
<feature type="domain" description="LD-carboxypeptidase C-terminal" evidence="8">
    <location>
        <begin position="204"/>
        <end position="323"/>
    </location>
</feature>
<evidence type="ECO:0000256" key="4">
    <source>
        <dbReference type="ARBA" id="ARBA00022801"/>
    </source>
</evidence>
<evidence type="ECO:0000313" key="9">
    <source>
        <dbReference type="EMBL" id="CAA9375671.1"/>
    </source>
</evidence>
<dbReference type="SUPFAM" id="SSF141986">
    <property type="entry name" value="LD-carboxypeptidase A C-terminal domain-like"/>
    <property type="match status" value="1"/>
</dbReference>
<dbReference type="AlphaFoldDB" id="A0A6J4N2N8"/>
<dbReference type="InterPro" id="IPR040449">
    <property type="entry name" value="Peptidase_S66_N"/>
</dbReference>
<dbReference type="RefSeq" id="WP_295656608.1">
    <property type="nucleotide sequence ID" value="NZ_CADCUP010000035.1"/>
</dbReference>
<dbReference type="PIRSF" id="PIRSF028757">
    <property type="entry name" value="LD-carboxypeptidase"/>
    <property type="match status" value="1"/>
</dbReference>
<dbReference type="EMBL" id="CADCUP010000035">
    <property type="protein sequence ID" value="CAA9375671.1"/>
    <property type="molecule type" value="Genomic_DNA"/>
</dbReference>
<evidence type="ECO:0000256" key="6">
    <source>
        <dbReference type="SAM" id="MobiDB-lite"/>
    </source>
</evidence>
<dbReference type="InterPro" id="IPR003507">
    <property type="entry name" value="S66_fam"/>
</dbReference>
<dbReference type="CDD" id="cd07062">
    <property type="entry name" value="Peptidase_S66_mccF_like"/>
    <property type="match status" value="1"/>
</dbReference>
<evidence type="ECO:0000256" key="3">
    <source>
        <dbReference type="ARBA" id="ARBA00022670"/>
    </source>
</evidence>
<proteinExistence type="inferred from homology"/>
<dbReference type="GO" id="GO:0004180">
    <property type="term" value="F:carboxypeptidase activity"/>
    <property type="evidence" value="ECO:0007669"/>
    <property type="project" value="UniProtKB-KW"/>
</dbReference>
<comment type="similarity">
    <text evidence="1">Belongs to the peptidase S66 family.</text>
</comment>
<dbReference type="InterPro" id="IPR027478">
    <property type="entry name" value="LdcA_N"/>
</dbReference>
<evidence type="ECO:0008006" key="10">
    <source>
        <dbReference type="Google" id="ProtNLM"/>
    </source>
</evidence>
<dbReference type="PANTHER" id="PTHR30237:SF2">
    <property type="entry name" value="MUREIN TETRAPEPTIDE CARBOXYPEPTIDASE"/>
    <property type="match status" value="1"/>
</dbReference>
<gene>
    <name evidence="9" type="ORF">AVDCRST_MAG06-473</name>
</gene>
<protein>
    <recommendedName>
        <fullName evidence="10">LD-carboxypeptidase</fullName>
    </recommendedName>
</protein>
<evidence type="ECO:0000259" key="8">
    <source>
        <dbReference type="Pfam" id="PF17676"/>
    </source>
</evidence>
<keyword evidence="4" id="KW-0378">Hydrolase</keyword>
<dbReference type="InterPro" id="IPR040921">
    <property type="entry name" value="Peptidase_S66C"/>
</dbReference>
<dbReference type="Gene3D" id="3.40.50.10740">
    <property type="entry name" value="Class I glutamine amidotransferase-like"/>
    <property type="match status" value="1"/>
</dbReference>
<evidence type="ECO:0000259" key="7">
    <source>
        <dbReference type="Pfam" id="PF02016"/>
    </source>
</evidence>
<keyword evidence="3" id="KW-0645">Protease</keyword>
<dbReference type="InterPro" id="IPR027461">
    <property type="entry name" value="Carboxypeptidase_A_C_sf"/>
</dbReference>
<keyword evidence="5" id="KW-0720">Serine protease</keyword>
<keyword evidence="2" id="KW-0121">Carboxypeptidase</keyword>
<dbReference type="Gene3D" id="3.50.30.60">
    <property type="entry name" value="LD-carboxypeptidase A C-terminal domain-like"/>
    <property type="match status" value="1"/>
</dbReference>
<dbReference type="GO" id="GO:0008236">
    <property type="term" value="F:serine-type peptidase activity"/>
    <property type="evidence" value="ECO:0007669"/>
    <property type="project" value="UniProtKB-KW"/>
</dbReference>
<dbReference type="Pfam" id="PF02016">
    <property type="entry name" value="Peptidase_S66"/>
    <property type="match status" value="1"/>
</dbReference>
<reference evidence="9" key="1">
    <citation type="submission" date="2020-02" db="EMBL/GenBank/DDBJ databases">
        <authorList>
            <person name="Meier V. D."/>
        </authorList>
    </citation>
    <scope>NUCLEOTIDE SEQUENCE</scope>
    <source>
        <strain evidence="9">AVDCRST_MAG06</strain>
    </source>
</reference>
<feature type="region of interest" description="Disordered" evidence="6">
    <location>
        <begin position="1"/>
        <end position="25"/>
    </location>
</feature>
<evidence type="ECO:0000256" key="1">
    <source>
        <dbReference type="ARBA" id="ARBA00010233"/>
    </source>
</evidence>
<dbReference type="Pfam" id="PF17676">
    <property type="entry name" value="Peptidase_S66C"/>
    <property type="match status" value="1"/>
</dbReference>
<accession>A0A6J4N2N8</accession>